<feature type="transmembrane region" description="Helical" evidence="1">
    <location>
        <begin position="183"/>
        <end position="207"/>
    </location>
</feature>
<sequence>MASRIPKRLALAAIMVALAARPATAFTRYENDGSCQIVGDTDIYGIGVRVGYYLTYFAGVLALCFNNNKGITDSLKSINIIFGAILIVLLRNATLGSFAVLEWQIASVLVFVLPLSSMILAFLLGSPGLASWGTFFILYGLYSALQPWLFWTRIDQGRDLSCPSIRMFIFAVFDFYHPSYVKFLRAMSIIACICSPVALIGGITLIVMSMKGKKSVRDTIVEKMREATQDGSSDIDLSVIKRSPVFRLIVIPLLFGGCTGIVSVEKLISLNSIDLSDVEFLSTGQLIPFLVGLFTFISTIWGIITNKDDDDDD</sequence>
<name>A0AA39XW55_9PEZI</name>
<gene>
    <name evidence="3" type="ORF">B0T16DRAFT_461446</name>
</gene>
<accession>A0AA39XW55</accession>
<keyword evidence="1" id="KW-0472">Membrane</keyword>
<reference evidence="3" key="1">
    <citation type="submission" date="2023-06" db="EMBL/GenBank/DDBJ databases">
        <title>Genome-scale phylogeny and comparative genomics of the fungal order Sordariales.</title>
        <authorList>
            <consortium name="Lawrence Berkeley National Laboratory"/>
            <person name="Hensen N."/>
            <person name="Bonometti L."/>
            <person name="Westerberg I."/>
            <person name="Brannstrom I.O."/>
            <person name="Guillou S."/>
            <person name="Cros-Aarteil S."/>
            <person name="Calhoun S."/>
            <person name="Haridas S."/>
            <person name="Kuo A."/>
            <person name="Mondo S."/>
            <person name="Pangilinan J."/>
            <person name="Riley R."/>
            <person name="Labutti K."/>
            <person name="Andreopoulos B."/>
            <person name="Lipzen A."/>
            <person name="Chen C."/>
            <person name="Yanf M."/>
            <person name="Daum C."/>
            <person name="Ng V."/>
            <person name="Clum A."/>
            <person name="Steindorff A."/>
            <person name="Ohm R."/>
            <person name="Martin F."/>
            <person name="Silar P."/>
            <person name="Natvig D."/>
            <person name="Lalanne C."/>
            <person name="Gautier V."/>
            <person name="Ament-Velasquez S.L."/>
            <person name="Kruys A."/>
            <person name="Hutchinson M.I."/>
            <person name="Powell A.J."/>
            <person name="Barry K."/>
            <person name="Miller A.N."/>
            <person name="Grigoriev I.V."/>
            <person name="Debuchy R."/>
            <person name="Gladieux P."/>
            <person name="Thoren M.H."/>
            <person name="Johannesson H."/>
        </authorList>
    </citation>
    <scope>NUCLEOTIDE SEQUENCE</scope>
    <source>
        <strain evidence="3">SMH2532-1</strain>
    </source>
</reference>
<feature type="transmembrane region" description="Helical" evidence="1">
    <location>
        <begin position="49"/>
        <end position="66"/>
    </location>
</feature>
<keyword evidence="1" id="KW-1133">Transmembrane helix</keyword>
<evidence type="ECO:0000313" key="4">
    <source>
        <dbReference type="Proteomes" id="UP001174936"/>
    </source>
</evidence>
<feature type="transmembrane region" description="Helical" evidence="1">
    <location>
        <begin position="284"/>
        <end position="304"/>
    </location>
</feature>
<evidence type="ECO:0000256" key="2">
    <source>
        <dbReference type="SAM" id="SignalP"/>
    </source>
</evidence>
<keyword evidence="4" id="KW-1185">Reference proteome</keyword>
<dbReference type="AlphaFoldDB" id="A0AA39XW55"/>
<feature type="transmembrane region" description="Helical" evidence="1">
    <location>
        <begin position="78"/>
        <end position="99"/>
    </location>
</feature>
<organism evidence="3 4">
    <name type="scientific">Cercophora newfieldiana</name>
    <dbReference type="NCBI Taxonomy" id="92897"/>
    <lineage>
        <taxon>Eukaryota</taxon>
        <taxon>Fungi</taxon>
        <taxon>Dikarya</taxon>
        <taxon>Ascomycota</taxon>
        <taxon>Pezizomycotina</taxon>
        <taxon>Sordariomycetes</taxon>
        <taxon>Sordariomycetidae</taxon>
        <taxon>Sordariales</taxon>
        <taxon>Lasiosphaeriaceae</taxon>
        <taxon>Cercophora</taxon>
    </lineage>
</organism>
<feature type="transmembrane region" description="Helical" evidence="1">
    <location>
        <begin position="245"/>
        <end position="264"/>
    </location>
</feature>
<feature type="chain" id="PRO_5041200334" evidence="2">
    <location>
        <begin position="26"/>
        <end position="313"/>
    </location>
</feature>
<feature type="transmembrane region" description="Helical" evidence="1">
    <location>
        <begin position="105"/>
        <end position="125"/>
    </location>
</feature>
<feature type="transmembrane region" description="Helical" evidence="1">
    <location>
        <begin position="132"/>
        <end position="151"/>
    </location>
</feature>
<feature type="signal peptide" evidence="2">
    <location>
        <begin position="1"/>
        <end position="25"/>
    </location>
</feature>
<dbReference type="EMBL" id="JAULSV010000006">
    <property type="protein sequence ID" value="KAK0641373.1"/>
    <property type="molecule type" value="Genomic_DNA"/>
</dbReference>
<evidence type="ECO:0000256" key="1">
    <source>
        <dbReference type="SAM" id="Phobius"/>
    </source>
</evidence>
<protein>
    <submittedName>
        <fullName evidence="3">Uncharacterized protein</fullName>
    </submittedName>
</protein>
<comment type="caution">
    <text evidence="3">The sequence shown here is derived from an EMBL/GenBank/DDBJ whole genome shotgun (WGS) entry which is preliminary data.</text>
</comment>
<proteinExistence type="predicted"/>
<evidence type="ECO:0000313" key="3">
    <source>
        <dbReference type="EMBL" id="KAK0641373.1"/>
    </source>
</evidence>
<keyword evidence="2" id="KW-0732">Signal</keyword>
<keyword evidence="1" id="KW-0812">Transmembrane</keyword>
<dbReference type="Proteomes" id="UP001174936">
    <property type="component" value="Unassembled WGS sequence"/>
</dbReference>